<dbReference type="RefSeq" id="WP_216437135.1">
    <property type="nucleotide sequence ID" value="NZ_JAHLQF010000001.1"/>
</dbReference>
<evidence type="ECO:0000313" key="5">
    <source>
        <dbReference type="Proteomes" id="UP000726170"/>
    </source>
</evidence>
<keyword evidence="1" id="KW-0805">Transcription regulation</keyword>
<dbReference type="EMBL" id="JAHLQF010000001">
    <property type="protein sequence ID" value="MBU5482710.1"/>
    <property type="molecule type" value="Genomic_DNA"/>
</dbReference>
<comment type="caution">
    <text evidence="4">The sequence shown here is derived from an EMBL/GenBank/DDBJ whole genome shotgun (WGS) entry which is preliminary data.</text>
</comment>
<keyword evidence="2" id="KW-0238">DNA-binding</keyword>
<gene>
    <name evidence="4" type="ORF">KQI86_00145</name>
</gene>
<evidence type="ECO:0000313" key="4">
    <source>
        <dbReference type="EMBL" id="MBU5482710.1"/>
    </source>
</evidence>
<dbReference type="InterPro" id="IPR005650">
    <property type="entry name" value="BlaI_family"/>
</dbReference>
<accession>A0ABS6EDY2</accession>
<protein>
    <submittedName>
        <fullName evidence="4">BlaI/MecI/CopY family transcriptional regulator</fullName>
    </submittedName>
</protein>
<evidence type="ECO:0000256" key="1">
    <source>
        <dbReference type="ARBA" id="ARBA00023015"/>
    </source>
</evidence>
<evidence type="ECO:0000256" key="2">
    <source>
        <dbReference type="ARBA" id="ARBA00023125"/>
    </source>
</evidence>
<dbReference type="Pfam" id="PF03965">
    <property type="entry name" value="Penicillinase_R"/>
    <property type="match status" value="1"/>
</dbReference>
<dbReference type="PIRSF" id="PIRSF019455">
    <property type="entry name" value="CopR_AtkY"/>
    <property type="match status" value="1"/>
</dbReference>
<reference evidence="4 5" key="1">
    <citation type="submission" date="2021-06" db="EMBL/GenBank/DDBJ databases">
        <authorList>
            <person name="Sun Q."/>
            <person name="Li D."/>
        </authorList>
    </citation>
    <scope>NUCLEOTIDE SEQUENCE [LARGE SCALE GENOMIC DNA]</scope>
    <source>
        <strain evidence="4 5">MSJ-11</strain>
    </source>
</reference>
<keyword evidence="3" id="KW-0804">Transcription</keyword>
<name>A0ABS6EDY2_9CLOT</name>
<organism evidence="4 5">
    <name type="scientific">Clostridium mobile</name>
    <dbReference type="NCBI Taxonomy" id="2841512"/>
    <lineage>
        <taxon>Bacteria</taxon>
        <taxon>Bacillati</taxon>
        <taxon>Bacillota</taxon>
        <taxon>Clostridia</taxon>
        <taxon>Eubacteriales</taxon>
        <taxon>Clostridiaceae</taxon>
        <taxon>Clostridium</taxon>
    </lineage>
</organism>
<proteinExistence type="predicted"/>
<sequence length="124" mass="14271">MSNLPKISDAEWEVMKLLWDKGNITSKEIVEALKSTTNWSSTTIYTLINRLVKKNAVGIKEGTSPYICYPLVSQEELRTEESKSFLKKVFDGSLNLMLVNFVKNEKLSNEEIEDLKNILENRKE</sequence>
<dbReference type="Proteomes" id="UP000726170">
    <property type="component" value="Unassembled WGS sequence"/>
</dbReference>
<evidence type="ECO:0000256" key="3">
    <source>
        <dbReference type="ARBA" id="ARBA00023163"/>
    </source>
</evidence>
<keyword evidence="5" id="KW-1185">Reference proteome</keyword>